<accession>A0AAN6JSC4</accession>
<keyword evidence="2" id="KW-0863">Zinc-finger</keyword>
<dbReference type="AlphaFoldDB" id="A0AAN6JSC4"/>
<gene>
    <name evidence="6" type="primary">SNU23_1</name>
    <name evidence="6" type="ORF">OC846_003100</name>
</gene>
<evidence type="ECO:0000313" key="6">
    <source>
        <dbReference type="EMBL" id="KAK0551919.1"/>
    </source>
</evidence>
<keyword evidence="4" id="KW-0539">Nucleus</keyword>
<keyword evidence="1" id="KW-0479">Metal-binding</keyword>
<evidence type="ECO:0000256" key="3">
    <source>
        <dbReference type="ARBA" id="ARBA00022833"/>
    </source>
</evidence>
<dbReference type="Proteomes" id="UP001176517">
    <property type="component" value="Unassembled WGS sequence"/>
</dbReference>
<evidence type="ECO:0000313" key="7">
    <source>
        <dbReference type="Proteomes" id="UP001176517"/>
    </source>
</evidence>
<proteinExistence type="predicted"/>
<protein>
    <submittedName>
        <fullName evidence="6">U4/U6.U5 snRNP associated protein</fullName>
    </submittedName>
</protein>
<dbReference type="PANTHER" id="PTHR45986">
    <property type="entry name" value="ZINC FINGER MATRIN-TYPE PROTEIN 2"/>
    <property type="match status" value="1"/>
</dbReference>
<evidence type="ECO:0000256" key="4">
    <source>
        <dbReference type="ARBA" id="ARBA00023242"/>
    </source>
</evidence>
<evidence type="ECO:0000256" key="2">
    <source>
        <dbReference type="ARBA" id="ARBA00022771"/>
    </source>
</evidence>
<organism evidence="6 7">
    <name type="scientific">Tilletia horrida</name>
    <dbReference type="NCBI Taxonomy" id="155126"/>
    <lineage>
        <taxon>Eukaryota</taxon>
        <taxon>Fungi</taxon>
        <taxon>Dikarya</taxon>
        <taxon>Basidiomycota</taxon>
        <taxon>Ustilaginomycotina</taxon>
        <taxon>Exobasidiomycetes</taxon>
        <taxon>Tilletiales</taxon>
        <taxon>Tilletiaceae</taxon>
        <taxon>Tilletia</taxon>
    </lineage>
</organism>
<feature type="compositionally biased region" description="Basic and acidic residues" evidence="5">
    <location>
        <begin position="74"/>
        <end position="98"/>
    </location>
</feature>
<dbReference type="GO" id="GO:0046540">
    <property type="term" value="C:U4/U6 x U5 tri-snRNP complex"/>
    <property type="evidence" value="ECO:0007669"/>
    <property type="project" value="TreeGrafter"/>
</dbReference>
<keyword evidence="7" id="KW-1185">Reference proteome</keyword>
<dbReference type="PANTHER" id="PTHR45986:SF1">
    <property type="entry name" value="ZINC FINGER MATRIN-TYPE PROTEIN 2"/>
    <property type="match status" value="1"/>
</dbReference>
<keyword evidence="3" id="KW-0862">Zinc</keyword>
<reference evidence="6" key="1">
    <citation type="journal article" date="2023" name="PhytoFront">
        <title>Draft Genome Resources of Seven Strains of Tilletia horrida, Causal Agent of Kernel Smut of Rice.</title>
        <authorList>
            <person name="Khanal S."/>
            <person name="Antony Babu S."/>
            <person name="Zhou X.G."/>
        </authorList>
    </citation>
    <scope>NUCLEOTIDE SEQUENCE</scope>
    <source>
        <strain evidence="6">TX6</strain>
    </source>
</reference>
<dbReference type="GO" id="GO:0008270">
    <property type="term" value="F:zinc ion binding"/>
    <property type="evidence" value="ECO:0007669"/>
    <property type="project" value="UniProtKB-KW"/>
</dbReference>
<dbReference type="InterPro" id="IPR040107">
    <property type="entry name" value="Snu23"/>
</dbReference>
<comment type="caution">
    <text evidence="6">The sequence shown here is derived from an EMBL/GenBank/DDBJ whole genome shotgun (WGS) entry which is preliminary data.</text>
</comment>
<sequence>MAENPSGDTMAYLAHISGRSHLRRLGHTASVGRSPVDQVRAHIERLRAQRDDKSRGAATYDFEARLRQIAEEQDKAKLARREAKRAEKEATQKTRQEELNEGGLDQDAMAMVRFASFESAGMKR</sequence>
<name>A0AAN6JSC4_9BASI</name>
<feature type="region of interest" description="Disordered" evidence="5">
    <location>
        <begin position="74"/>
        <end position="104"/>
    </location>
</feature>
<dbReference type="GO" id="GO:0000398">
    <property type="term" value="P:mRNA splicing, via spliceosome"/>
    <property type="evidence" value="ECO:0007669"/>
    <property type="project" value="InterPro"/>
</dbReference>
<dbReference type="GO" id="GO:0005681">
    <property type="term" value="C:spliceosomal complex"/>
    <property type="evidence" value="ECO:0007669"/>
    <property type="project" value="InterPro"/>
</dbReference>
<evidence type="ECO:0000256" key="1">
    <source>
        <dbReference type="ARBA" id="ARBA00022723"/>
    </source>
</evidence>
<dbReference type="EMBL" id="JAPDMZ010000070">
    <property type="protein sequence ID" value="KAK0551919.1"/>
    <property type="molecule type" value="Genomic_DNA"/>
</dbReference>
<evidence type="ECO:0000256" key="5">
    <source>
        <dbReference type="SAM" id="MobiDB-lite"/>
    </source>
</evidence>